<gene>
    <name evidence="2" type="ORF">G8O30_09665</name>
</gene>
<dbReference type="AlphaFoldDB" id="A0A7S8CC18"/>
<reference evidence="2 3" key="1">
    <citation type="submission" date="2019-07" db="EMBL/GenBank/DDBJ databases">
        <title>Genome sequence of 2 isolates from Red Sea Mangroves.</title>
        <authorList>
            <person name="Sefrji F."/>
            <person name="Michoud G."/>
            <person name="Merlino G."/>
            <person name="Daffonchio D."/>
        </authorList>
    </citation>
    <scope>NUCLEOTIDE SEQUENCE [LARGE SCALE GENOMIC DNA]</scope>
    <source>
        <strain evidence="2 3">R1DC41</strain>
    </source>
</reference>
<evidence type="ECO:0000259" key="1">
    <source>
        <dbReference type="Pfam" id="PF13349"/>
    </source>
</evidence>
<proteinExistence type="predicted"/>
<organism evidence="2 3">
    <name type="scientific">Mangrovibacillus cuniculi</name>
    <dbReference type="NCBI Taxonomy" id="2593652"/>
    <lineage>
        <taxon>Bacteria</taxon>
        <taxon>Bacillati</taxon>
        <taxon>Bacillota</taxon>
        <taxon>Bacilli</taxon>
        <taxon>Bacillales</taxon>
        <taxon>Bacillaceae</taxon>
        <taxon>Mangrovibacillus</taxon>
    </lineage>
</organism>
<sequence length="281" mass="30292">MKNLGAILLAAITLGVFYFVVYGEGIGKETEQGNPIELDSNIKSLNLRLESSDTTIIPVEQDFIEVKIDGKGALYVKGNKKELIIEVRRKWYERFGLNAKSNVTVNVPKDFQEKLSVSIGSGNLTFDGGRMELEELSLNLSSGDMELDNITAKTLKHNGSSGDLHAKKVITKEAELNISSGDVRLEDFEGALSGDVSSGELKVTISQLLGDIDLDVSSGDVQLTLPDNADFTLNGKYSSGNIASNKILKFEDSENGVIKGVSGTGKYEIKLSVSSGSVHLN</sequence>
<dbReference type="InterPro" id="IPR025164">
    <property type="entry name" value="Toastrack_DUF4097"/>
</dbReference>
<dbReference type="RefSeq" id="WP_239671884.1">
    <property type="nucleotide sequence ID" value="NZ_CP049742.1"/>
</dbReference>
<dbReference type="EMBL" id="CP049742">
    <property type="protein sequence ID" value="QPC47219.1"/>
    <property type="molecule type" value="Genomic_DNA"/>
</dbReference>
<dbReference type="Proteomes" id="UP000593626">
    <property type="component" value="Chromosome"/>
</dbReference>
<keyword evidence="3" id="KW-1185">Reference proteome</keyword>
<accession>A0A7S8CC18</accession>
<dbReference type="Pfam" id="PF13349">
    <property type="entry name" value="DUF4097"/>
    <property type="match status" value="1"/>
</dbReference>
<dbReference type="KEGG" id="mcui:G8O30_09665"/>
<dbReference type="Gene3D" id="2.160.20.120">
    <property type="match status" value="1"/>
</dbReference>
<evidence type="ECO:0000313" key="2">
    <source>
        <dbReference type="EMBL" id="QPC47219.1"/>
    </source>
</evidence>
<feature type="domain" description="DUF4097" evidence="1">
    <location>
        <begin position="42"/>
        <end position="280"/>
    </location>
</feature>
<name>A0A7S8CC18_9BACI</name>
<protein>
    <submittedName>
        <fullName evidence="2">DUF4097 domain-containing protein</fullName>
    </submittedName>
</protein>
<evidence type="ECO:0000313" key="3">
    <source>
        <dbReference type="Proteomes" id="UP000593626"/>
    </source>
</evidence>